<dbReference type="PRINTS" id="PR00813">
    <property type="entry name" value="BCTERIALGSPG"/>
</dbReference>
<dbReference type="InterPro" id="IPR045584">
    <property type="entry name" value="Pilin-like"/>
</dbReference>
<dbReference type="Pfam" id="PF07963">
    <property type="entry name" value="N_methyl"/>
    <property type="match status" value="1"/>
</dbReference>
<keyword evidence="4 7" id="KW-1133">Transmembrane helix</keyword>
<evidence type="ECO:0000256" key="4">
    <source>
        <dbReference type="ARBA" id="ARBA00022989"/>
    </source>
</evidence>
<dbReference type="GO" id="GO:0015628">
    <property type="term" value="P:protein secretion by the type II secretion system"/>
    <property type="evidence" value="ECO:0007669"/>
    <property type="project" value="InterPro"/>
</dbReference>
<evidence type="ECO:0000313" key="9">
    <source>
        <dbReference type="Proteomes" id="UP000002384"/>
    </source>
</evidence>
<dbReference type="AlphaFoldDB" id="B7KAQ6"/>
<evidence type="ECO:0000256" key="6">
    <source>
        <dbReference type="SAM" id="MobiDB-lite"/>
    </source>
</evidence>
<dbReference type="InterPro" id="IPR000983">
    <property type="entry name" value="Bac_GSPG_pilin"/>
</dbReference>
<dbReference type="SUPFAM" id="SSF54523">
    <property type="entry name" value="Pili subunits"/>
    <property type="match status" value="1"/>
</dbReference>
<keyword evidence="2" id="KW-0488">Methylation</keyword>
<dbReference type="RefSeq" id="WP_012597678.1">
    <property type="nucleotide sequence ID" value="NC_011729.1"/>
</dbReference>
<dbReference type="InterPro" id="IPR012902">
    <property type="entry name" value="N_methyl_site"/>
</dbReference>
<dbReference type="PANTHER" id="PTHR30093">
    <property type="entry name" value="GENERAL SECRETION PATHWAY PROTEIN G"/>
    <property type="match status" value="1"/>
</dbReference>
<dbReference type="GO" id="GO:0015627">
    <property type="term" value="C:type II protein secretion system complex"/>
    <property type="evidence" value="ECO:0007669"/>
    <property type="project" value="InterPro"/>
</dbReference>
<keyword evidence="5 7" id="KW-0472">Membrane</keyword>
<dbReference type="Proteomes" id="UP000002384">
    <property type="component" value="Chromosome"/>
</dbReference>
<evidence type="ECO:0000256" key="3">
    <source>
        <dbReference type="ARBA" id="ARBA00022692"/>
    </source>
</evidence>
<dbReference type="GO" id="GO:0016020">
    <property type="term" value="C:membrane"/>
    <property type="evidence" value="ECO:0007669"/>
    <property type="project" value="UniProtKB-SubCell"/>
</dbReference>
<gene>
    <name evidence="8" type="ordered locus">PCC7424_0260</name>
</gene>
<feature type="region of interest" description="Disordered" evidence="6">
    <location>
        <begin position="154"/>
        <end position="187"/>
    </location>
</feature>
<dbReference type="OrthoDB" id="467711at2"/>
<dbReference type="eggNOG" id="COG2165">
    <property type="taxonomic scope" value="Bacteria"/>
</dbReference>
<evidence type="ECO:0000256" key="5">
    <source>
        <dbReference type="ARBA" id="ARBA00023136"/>
    </source>
</evidence>
<evidence type="ECO:0000313" key="8">
    <source>
        <dbReference type="EMBL" id="ACK68728.1"/>
    </source>
</evidence>
<dbReference type="NCBIfam" id="TIGR02532">
    <property type="entry name" value="IV_pilin_GFxxxE"/>
    <property type="match status" value="1"/>
</dbReference>
<proteinExistence type="predicted"/>
<feature type="transmembrane region" description="Helical" evidence="7">
    <location>
        <begin position="21"/>
        <end position="45"/>
    </location>
</feature>
<dbReference type="PANTHER" id="PTHR30093:SF44">
    <property type="entry name" value="TYPE II SECRETION SYSTEM CORE PROTEIN G"/>
    <property type="match status" value="1"/>
</dbReference>
<evidence type="ECO:0000256" key="1">
    <source>
        <dbReference type="ARBA" id="ARBA00004167"/>
    </source>
</evidence>
<dbReference type="STRING" id="65393.PCC7424_0260"/>
<dbReference type="Pfam" id="PF16734">
    <property type="entry name" value="Pilin_GH"/>
    <property type="match status" value="1"/>
</dbReference>
<evidence type="ECO:0000256" key="2">
    <source>
        <dbReference type="ARBA" id="ARBA00022481"/>
    </source>
</evidence>
<dbReference type="PROSITE" id="PS00409">
    <property type="entry name" value="PROKAR_NTER_METHYL"/>
    <property type="match status" value="1"/>
</dbReference>
<dbReference type="HOGENOM" id="CLU_091705_5_0_3"/>
<name>B7KAQ6_GLOC7</name>
<keyword evidence="9" id="KW-1185">Reference proteome</keyword>
<reference evidence="9" key="1">
    <citation type="journal article" date="2011" name="MBio">
        <title>Novel metabolic attributes of the genus Cyanothece, comprising a group of unicellular nitrogen-fixing Cyanobacteria.</title>
        <authorList>
            <person name="Bandyopadhyay A."/>
            <person name="Elvitigala T."/>
            <person name="Welsh E."/>
            <person name="Stockel J."/>
            <person name="Liberton M."/>
            <person name="Min H."/>
            <person name="Sherman L.A."/>
            <person name="Pakrasi H.B."/>
        </authorList>
    </citation>
    <scope>NUCLEOTIDE SEQUENCE [LARGE SCALE GENOMIC DNA]</scope>
    <source>
        <strain evidence="9">PCC 7424</strain>
    </source>
</reference>
<keyword evidence="3 7" id="KW-0812">Transmembrane</keyword>
<sequence length="187" mass="19910">MNSLFKIKLLNHLNKKNNKGFTLIELLVVVIIIGVLAAIALPNLLGQVAKGRQSEARNNLGSINRAQQTFRLESSDATFAKLADLPVKIGKETAADSGEFETQYYIFSDGGDPTAFGAQQQAVAKTEYGNDILDYSSAVGQQADGTFSAVVCEQSTNPSDTFDPEAGSTLGAEDADAECATDTKQVK</sequence>
<dbReference type="KEGG" id="cyc:PCC7424_0260"/>
<dbReference type="EMBL" id="CP001291">
    <property type="protein sequence ID" value="ACK68728.1"/>
    <property type="molecule type" value="Genomic_DNA"/>
</dbReference>
<comment type="subcellular location">
    <subcellularLocation>
        <location evidence="1">Membrane</location>
        <topology evidence="1">Single-pass membrane protein</topology>
    </subcellularLocation>
</comment>
<protein>
    <submittedName>
        <fullName evidence="8">Pilin polypeptide</fullName>
    </submittedName>
</protein>
<dbReference type="InterPro" id="IPR031975">
    <property type="entry name" value="Pilin_GH"/>
</dbReference>
<dbReference type="Gene3D" id="3.30.700.10">
    <property type="entry name" value="Glycoprotein, Type 4 Pilin"/>
    <property type="match status" value="1"/>
</dbReference>
<organism evidence="8 9">
    <name type="scientific">Gloeothece citriformis (strain PCC 7424)</name>
    <name type="common">Cyanothece sp. (strain PCC 7424)</name>
    <dbReference type="NCBI Taxonomy" id="65393"/>
    <lineage>
        <taxon>Bacteria</taxon>
        <taxon>Bacillati</taxon>
        <taxon>Cyanobacteriota</taxon>
        <taxon>Cyanophyceae</taxon>
        <taxon>Oscillatoriophycideae</taxon>
        <taxon>Chroococcales</taxon>
        <taxon>Aphanothecaceae</taxon>
        <taxon>Gloeothece</taxon>
        <taxon>Gloeothece citriformis</taxon>
    </lineage>
</organism>
<evidence type="ECO:0000256" key="7">
    <source>
        <dbReference type="SAM" id="Phobius"/>
    </source>
</evidence>
<accession>B7KAQ6</accession>